<sequence length="144" mass="16667">MEPEILERRLKFYYITVILSVFSAFLSFAYNAWRLEVSEDNSTIRTASFQVFLQLAELEQGIYRLHYDGDKITGSPRKGWVSVALIRDLSMLIGPDVAKESETLHSNWSKRWALIETDRQAVDDTVDDIDRVRALITKHLSELD</sequence>
<feature type="transmembrane region" description="Helical" evidence="1">
    <location>
        <begin position="12"/>
        <end position="33"/>
    </location>
</feature>
<name>A0A7X0JT06_9GAMM</name>
<gene>
    <name evidence="2" type="ORF">HNR48_001997</name>
</gene>
<keyword evidence="1" id="KW-0472">Membrane</keyword>
<comment type="caution">
    <text evidence="2">The sequence shown here is derived from an EMBL/GenBank/DDBJ whole genome shotgun (WGS) entry which is preliminary data.</text>
</comment>
<dbReference type="RefSeq" id="WP_166844676.1">
    <property type="nucleotide sequence ID" value="NZ_JAAONY010000002.1"/>
</dbReference>
<protein>
    <submittedName>
        <fullName evidence="2">Uncharacterized protein</fullName>
    </submittedName>
</protein>
<organism evidence="2 3">
    <name type="scientific">Pseudoteredinibacter isoporae</name>
    <dbReference type="NCBI Taxonomy" id="570281"/>
    <lineage>
        <taxon>Bacteria</taxon>
        <taxon>Pseudomonadati</taxon>
        <taxon>Pseudomonadota</taxon>
        <taxon>Gammaproteobacteria</taxon>
        <taxon>Cellvibrionales</taxon>
        <taxon>Cellvibrionaceae</taxon>
        <taxon>Pseudoteredinibacter</taxon>
    </lineage>
</organism>
<dbReference type="InParanoid" id="A0A7X0JT06"/>
<proteinExistence type="predicted"/>
<evidence type="ECO:0000313" key="3">
    <source>
        <dbReference type="Proteomes" id="UP000528457"/>
    </source>
</evidence>
<accession>A0A7X0JT06</accession>
<keyword evidence="3" id="KW-1185">Reference proteome</keyword>
<dbReference type="AlphaFoldDB" id="A0A7X0JT06"/>
<evidence type="ECO:0000256" key="1">
    <source>
        <dbReference type="SAM" id="Phobius"/>
    </source>
</evidence>
<evidence type="ECO:0000313" key="2">
    <source>
        <dbReference type="EMBL" id="MBB6521712.1"/>
    </source>
</evidence>
<dbReference type="Proteomes" id="UP000528457">
    <property type="component" value="Unassembled WGS sequence"/>
</dbReference>
<keyword evidence="1" id="KW-1133">Transmembrane helix</keyword>
<keyword evidence="1" id="KW-0812">Transmembrane</keyword>
<reference evidence="2 3" key="1">
    <citation type="submission" date="2020-08" db="EMBL/GenBank/DDBJ databases">
        <title>Genomic Encyclopedia of Type Strains, Phase IV (KMG-IV): sequencing the most valuable type-strain genomes for metagenomic binning, comparative biology and taxonomic classification.</title>
        <authorList>
            <person name="Goeker M."/>
        </authorList>
    </citation>
    <scope>NUCLEOTIDE SEQUENCE [LARGE SCALE GENOMIC DNA]</scope>
    <source>
        <strain evidence="2 3">DSM 22368</strain>
    </source>
</reference>
<dbReference type="EMBL" id="JACHHT010000002">
    <property type="protein sequence ID" value="MBB6521712.1"/>
    <property type="molecule type" value="Genomic_DNA"/>
</dbReference>